<protein>
    <recommendedName>
        <fullName evidence="15">Protein kinase domain-containing protein</fullName>
    </recommendedName>
</protein>
<gene>
    <name evidence="13" type="ORF">BOX15_Mlig018903g1</name>
</gene>
<organism evidence="13 14">
    <name type="scientific">Macrostomum lignano</name>
    <dbReference type="NCBI Taxonomy" id="282301"/>
    <lineage>
        <taxon>Eukaryota</taxon>
        <taxon>Metazoa</taxon>
        <taxon>Spiralia</taxon>
        <taxon>Lophotrochozoa</taxon>
        <taxon>Platyhelminthes</taxon>
        <taxon>Rhabditophora</taxon>
        <taxon>Macrostomorpha</taxon>
        <taxon>Macrostomida</taxon>
        <taxon>Macrostomidae</taxon>
        <taxon>Macrostomum</taxon>
    </lineage>
</organism>
<dbReference type="InterPro" id="IPR033139">
    <property type="entry name" value="Caspase_cys_AS"/>
</dbReference>
<dbReference type="STRING" id="282301.A0A267EC42"/>
<dbReference type="PROSITE" id="PS50208">
    <property type="entry name" value="CASPASE_P20"/>
    <property type="match status" value="1"/>
</dbReference>
<dbReference type="InterPro" id="IPR015917">
    <property type="entry name" value="Pept_C14A"/>
</dbReference>
<keyword evidence="6" id="KW-0067">ATP-binding</keyword>
<proteinExistence type="inferred from homology"/>
<evidence type="ECO:0008006" key="15">
    <source>
        <dbReference type="Google" id="ProtNLM"/>
    </source>
</evidence>
<feature type="domain" description="Protein kinase" evidence="10">
    <location>
        <begin position="450"/>
        <end position="726"/>
    </location>
</feature>
<dbReference type="InterPro" id="IPR011009">
    <property type="entry name" value="Kinase-like_dom_sf"/>
</dbReference>
<feature type="region of interest" description="Disordered" evidence="9">
    <location>
        <begin position="370"/>
        <end position="392"/>
    </location>
</feature>
<keyword evidence="3" id="KW-0808">Transferase</keyword>
<evidence type="ECO:0000313" key="13">
    <source>
        <dbReference type="EMBL" id="PAA59155.1"/>
    </source>
</evidence>
<dbReference type="InterPro" id="IPR002110">
    <property type="entry name" value="Ankyrin_rpt"/>
</dbReference>
<feature type="region of interest" description="Disordered" evidence="9">
    <location>
        <begin position="737"/>
        <end position="814"/>
    </location>
</feature>
<dbReference type="InterPro" id="IPR002138">
    <property type="entry name" value="Pept_C14_p10"/>
</dbReference>
<sequence>MPDPLSQTSEIAEKLKEGNYGLLLDLVAKEDLTPSDCRAVLAECAGTPGGLRANCAKSFELLIDRSACELHSADENGDSLAHLAARHGNLMLLALLPAEIKFQTNNKGLTPFMEAAQSGKTRCAKHLMHLFRQTHLASNWQAVLCKNNSEGRTALDMAEECGWHELAKIIEAELKLLENGLTPQQERIRKQLEQLALAGNLAELKLLATSANCDLPDGAGKTALMRVSECKSAGLEVLKLLAGLGDPTAPDANGWSSLHSAAAAGWEGAMWALADSGAAVNCGDHRNWTALMQAASRDHVDSVRALLRLGANWELRDNSGSTALYYADRNCCKQTSVLLGQFADKSFFKEKLRVHPLLASADSATLPTMRSFNNRPTLPVRAPGNSGIKQQEGSRLDLNSKLDALNAAAAMQAKETPVAAGEVSMETEAAKPTESSTVPKVECKSVMKSIKFGEEIGRGAFGTVCRATLPNSPTEYCAKFINLPFHDTDGKDVRNHKVADNIKAELNLCGLKHENIAKFVEICYNADSLQITVVMERVYGKTLKNFLNGEPVQIEVNRKLTTQICSALQYMHSMGVVHRDINGNNILIDGNKLVKLIDFGLSRRLCESDTHCLESSTMPKGTLHFLAPERFGGDDQEGGSSGRICPKSDVWALGCIVYYMANGRVPYDNIKSFVHLGSKISTFGAPSLASSPETCDINMIDFYGCCTDKNYKTRKSSAELLKHPFIVCNSDHLAVKSQNSNDDDNEKGSGPDGGDCKRRPNAGHGDGTNDPRGAASNDGGGRGGPSGSSEGSILNNPGAVASQRTAEDDDRYPVTSPRRGVCLIINVEKYDRRSLLEDREGSRLDVDRLSTLFSKMAYNVQLAENPTSQEMPEQVHAASVEFGRSNLGCFVCVIMAHGSSGEVYGSDGESVGLESIMRPLYPVHCTSLLNKPKIFIIQACRGFNADESRFTSNRTEDSRFSPYKKDFLVCHSSTKGETAHRDRYNGSLFVQTFCDVIRDRFRHDHLTDIMANVNCRLMKAQSSARHGFDDIVVSEYCSTLTKKCYLDSDIVTDVRVNSEEDM</sequence>
<evidence type="ECO:0000259" key="12">
    <source>
        <dbReference type="PROSITE" id="PS50208"/>
    </source>
</evidence>
<evidence type="ECO:0000256" key="6">
    <source>
        <dbReference type="ARBA" id="ARBA00022840"/>
    </source>
</evidence>
<dbReference type="Gene3D" id="1.25.40.20">
    <property type="entry name" value="Ankyrin repeat-containing domain"/>
    <property type="match status" value="2"/>
</dbReference>
<dbReference type="Pfam" id="PF00069">
    <property type="entry name" value="Pkinase"/>
    <property type="match status" value="1"/>
</dbReference>
<dbReference type="Gene3D" id="1.10.510.10">
    <property type="entry name" value="Transferase(Phosphotransferase) domain 1"/>
    <property type="match status" value="1"/>
</dbReference>
<evidence type="ECO:0000256" key="8">
    <source>
        <dbReference type="RuleBase" id="RU003971"/>
    </source>
</evidence>
<name>A0A267EC42_9PLAT</name>
<dbReference type="Gene3D" id="3.40.50.1460">
    <property type="match status" value="1"/>
</dbReference>
<dbReference type="SMART" id="SM00248">
    <property type="entry name" value="ANK"/>
    <property type="match status" value="5"/>
</dbReference>
<dbReference type="InterPro" id="IPR036770">
    <property type="entry name" value="Ankyrin_rpt-contain_sf"/>
</dbReference>
<evidence type="ECO:0000256" key="4">
    <source>
        <dbReference type="ARBA" id="ARBA00022741"/>
    </source>
</evidence>
<feature type="repeat" description="ANK" evidence="7">
    <location>
        <begin position="286"/>
        <end position="318"/>
    </location>
</feature>
<dbReference type="EMBL" id="NIVC01002292">
    <property type="protein sequence ID" value="PAA59155.1"/>
    <property type="molecule type" value="Genomic_DNA"/>
</dbReference>
<evidence type="ECO:0000259" key="11">
    <source>
        <dbReference type="PROSITE" id="PS50207"/>
    </source>
</evidence>
<dbReference type="Pfam" id="PF00656">
    <property type="entry name" value="Peptidase_C14"/>
    <property type="match status" value="1"/>
</dbReference>
<dbReference type="PROSITE" id="PS50088">
    <property type="entry name" value="ANK_REPEAT"/>
    <property type="match status" value="1"/>
</dbReference>
<dbReference type="AlphaFoldDB" id="A0A267EC42"/>
<dbReference type="Proteomes" id="UP000215902">
    <property type="component" value="Unassembled WGS sequence"/>
</dbReference>
<dbReference type="GO" id="GO:0005524">
    <property type="term" value="F:ATP binding"/>
    <property type="evidence" value="ECO:0007669"/>
    <property type="project" value="UniProtKB-KW"/>
</dbReference>
<comment type="similarity">
    <text evidence="1 8">Belongs to the peptidase C14A family.</text>
</comment>
<dbReference type="PANTHER" id="PTHR11584">
    <property type="entry name" value="SERINE/THREONINE PROTEIN KINASE"/>
    <property type="match status" value="1"/>
</dbReference>
<accession>A0A267EC42</accession>
<dbReference type="SUPFAM" id="SSF56112">
    <property type="entry name" value="Protein kinase-like (PK-like)"/>
    <property type="match status" value="1"/>
</dbReference>
<keyword evidence="5" id="KW-0418">Kinase</keyword>
<reference evidence="13 14" key="1">
    <citation type="submission" date="2017-06" db="EMBL/GenBank/DDBJ databases">
        <title>A platform for efficient transgenesis in Macrostomum lignano, a flatworm model organism for stem cell research.</title>
        <authorList>
            <person name="Berezikov E."/>
        </authorList>
    </citation>
    <scope>NUCLEOTIDE SEQUENCE [LARGE SCALE GENOMIC DNA]</scope>
    <source>
        <strain evidence="13">DV1</strain>
        <tissue evidence="13">Whole organism</tissue>
    </source>
</reference>
<dbReference type="SMART" id="SM00115">
    <property type="entry name" value="CASc"/>
    <property type="match status" value="1"/>
</dbReference>
<evidence type="ECO:0000256" key="5">
    <source>
        <dbReference type="ARBA" id="ARBA00022777"/>
    </source>
</evidence>
<dbReference type="GO" id="GO:0004674">
    <property type="term" value="F:protein serine/threonine kinase activity"/>
    <property type="evidence" value="ECO:0007669"/>
    <property type="project" value="UniProtKB-KW"/>
</dbReference>
<feature type="compositionally biased region" description="Basic and acidic residues" evidence="9">
    <location>
        <begin position="746"/>
        <end position="758"/>
    </location>
</feature>
<dbReference type="InterPro" id="IPR011600">
    <property type="entry name" value="Pept_C14_caspase"/>
</dbReference>
<feature type="domain" description="Caspase family p10" evidence="11">
    <location>
        <begin position="962"/>
        <end position="1048"/>
    </location>
</feature>
<dbReference type="PROSITE" id="PS50207">
    <property type="entry name" value="CASPASE_P10"/>
    <property type="match status" value="1"/>
</dbReference>
<comment type="caution">
    <text evidence="13">The sequence shown here is derived from an EMBL/GenBank/DDBJ whole genome shotgun (WGS) entry which is preliminary data.</text>
</comment>
<dbReference type="InterPro" id="IPR029030">
    <property type="entry name" value="Caspase-like_dom_sf"/>
</dbReference>
<dbReference type="InterPro" id="IPR001309">
    <property type="entry name" value="Pept_C14_p20"/>
</dbReference>
<keyword evidence="2" id="KW-0723">Serine/threonine-protein kinase</keyword>
<dbReference type="Pfam" id="PF12796">
    <property type="entry name" value="Ank_2"/>
    <property type="match status" value="2"/>
</dbReference>
<dbReference type="OrthoDB" id="6114029at2759"/>
<evidence type="ECO:0000256" key="9">
    <source>
        <dbReference type="SAM" id="MobiDB-lite"/>
    </source>
</evidence>
<keyword evidence="4" id="KW-0547">Nucleotide-binding</keyword>
<dbReference type="PROSITE" id="PS50297">
    <property type="entry name" value="ANK_REP_REGION"/>
    <property type="match status" value="1"/>
</dbReference>
<dbReference type="CDD" id="cd00032">
    <property type="entry name" value="CASc"/>
    <property type="match status" value="1"/>
</dbReference>
<evidence type="ECO:0000256" key="2">
    <source>
        <dbReference type="ARBA" id="ARBA00022527"/>
    </source>
</evidence>
<feature type="domain" description="Caspase family p20" evidence="12">
    <location>
        <begin position="818"/>
        <end position="944"/>
    </location>
</feature>
<evidence type="ECO:0000256" key="7">
    <source>
        <dbReference type="PROSITE-ProRule" id="PRU00023"/>
    </source>
</evidence>
<evidence type="ECO:0000256" key="1">
    <source>
        <dbReference type="ARBA" id="ARBA00010134"/>
    </source>
</evidence>
<dbReference type="PRINTS" id="PR00376">
    <property type="entry name" value="IL1BCENZYME"/>
</dbReference>
<keyword evidence="14" id="KW-1185">Reference proteome</keyword>
<dbReference type="InterPro" id="IPR000719">
    <property type="entry name" value="Prot_kinase_dom"/>
</dbReference>
<dbReference type="SUPFAM" id="SSF52129">
    <property type="entry name" value="Caspase-like"/>
    <property type="match status" value="1"/>
</dbReference>
<dbReference type="PROSITE" id="PS01122">
    <property type="entry name" value="CASPASE_CYS"/>
    <property type="match status" value="1"/>
</dbReference>
<dbReference type="GO" id="GO:0004197">
    <property type="term" value="F:cysteine-type endopeptidase activity"/>
    <property type="evidence" value="ECO:0007669"/>
    <property type="project" value="InterPro"/>
</dbReference>
<dbReference type="PANTHER" id="PTHR11584:SF369">
    <property type="entry name" value="MITOGEN-ACTIVATED PROTEIN KINASE KINASE KINASE 19-RELATED"/>
    <property type="match status" value="1"/>
</dbReference>
<evidence type="ECO:0000256" key="3">
    <source>
        <dbReference type="ARBA" id="ARBA00022679"/>
    </source>
</evidence>
<evidence type="ECO:0000313" key="14">
    <source>
        <dbReference type="Proteomes" id="UP000215902"/>
    </source>
</evidence>
<keyword evidence="7" id="KW-0040">ANK repeat</keyword>
<dbReference type="PROSITE" id="PS50011">
    <property type="entry name" value="PROTEIN_KINASE_DOM"/>
    <property type="match status" value="1"/>
</dbReference>
<evidence type="ECO:0000259" key="10">
    <source>
        <dbReference type="PROSITE" id="PS50011"/>
    </source>
</evidence>
<dbReference type="SUPFAM" id="SSF48403">
    <property type="entry name" value="Ankyrin repeat"/>
    <property type="match status" value="1"/>
</dbReference>
<dbReference type="GO" id="GO:0006508">
    <property type="term" value="P:proteolysis"/>
    <property type="evidence" value="ECO:0007669"/>
    <property type="project" value="InterPro"/>
</dbReference>